<organism evidence="1 4">
    <name type="scientific">Hydrogenophaga crassostreae</name>
    <dbReference type="NCBI Taxonomy" id="1763535"/>
    <lineage>
        <taxon>Bacteria</taxon>
        <taxon>Pseudomonadati</taxon>
        <taxon>Pseudomonadota</taxon>
        <taxon>Betaproteobacteria</taxon>
        <taxon>Burkholderiales</taxon>
        <taxon>Comamonadaceae</taxon>
        <taxon>Hydrogenophaga</taxon>
    </lineage>
</organism>
<reference evidence="2 3" key="1">
    <citation type="submission" date="2016-02" db="EMBL/GenBank/DDBJ databases">
        <title>Draft genome sequence of Hydrogenophaga sp. LPB0072.</title>
        <authorList>
            <person name="Shin S.-K."/>
            <person name="Yi H."/>
        </authorList>
    </citation>
    <scope>NUCLEOTIDE SEQUENCE [LARGE SCALE GENOMIC DNA]</scope>
    <source>
        <strain evidence="2 3">LPB0072</strain>
    </source>
</reference>
<dbReference type="SMART" id="SM00855">
    <property type="entry name" value="PGAM"/>
    <property type="match status" value="1"/>
</dbReference>
<evidence type="ECO:0000313" key="4">
    <source>
        <dbReference type="Proteomes" id="UP000185680"/>
    </source>
</evidence>
<proteinExistence type="predicted"/>
<evidence type="ECO:0000313" key="2">
    <source>
        <dbReference type="EMBL" id="OAD41897.1"/>
    </source>
</evidence>
<dbReference type="Gene3D" id="3.40.50.1240">
    <property type="entry name" value="Phosphoglycerate mutase-like"/>
    <property type="match status" value="1"/>
</dbReference>
<evidence type="ECO:0000313" key="3">
    <source>
        <dbReference type="Proteomes" id="UP000185657"/>
    </source>
</evidence>
<evidence type="ECO:0000313" key="1">
    <source>
        <dbReference type="EMBL" id="AOW13601.1"/>
    </source>
</evidence>
<dbReference type="RefSeq" id="WP_066090366.1">
    <property type="nucleotide sequence ID" value="NZ_CP017476.1"/>
</dbReference>
<dbReference type="Pfam" id="PF00300">
    <property type="entry name" value="His_Phos_1"/>
    <property type="match status" value="1"/>
</dbReference>
<dbReference type="CDD" id="cd07067">
    <property type="entry name" value="HP_PGM_like"/>
    <property type="match status" value="1"/>
</dbReference>
<dbReference type="Proteomes" id="UP000185680">
    <property type="component" value="Chromosome"/>
</dbReference>
<dbReference type="EMBL" id="CP017476">
    <property type="protein sequence ID" value="AOW13601.1"/>
    <property type="molecule type" value="Genomic_DNA"/>
</dbReference>
<accession>A0A167HYF0</accession>
<dbReference type="SUPFAM" id="SSF53254">
    <property type="entry name" value="Phosphoglycerate mutase-like"/>
    <property type="match status" value="1"/>
</dbReference>
<dbReference type="STRING" id="1763535.LPB072_12800"/>
<reference evidence="1 4" key="2">
    <citation type="submission" date="2016-10" db="EMBL/GenBank/DDBJ databases">
        <title>Hydorgenophaga sp. LPB0072 isolated from gastropod.</title>
        <authorList>
            <person name="Kim E."/>
            <person name="Yi H."/>
        </authorList>
    </citation>
    <scope>NUCLEOTIDE SEQUENCE [LARGE SCALE GENOMIC DNA]</scope>
    <source>
        <strain evidence="1 4">LPB0072</strain>
    </source>
</reference>
<dbReference type="KEGG" id="hyl:LPB072_12800"/>
<protein>
    <submittedName>
        <fullName evidence="1">Histidine phosphatase family protein</fullName>
    </submittedName>
</protein>
<dbReference type="OrthoDB" id="9814783at2"/>
<name>A0A167HYF0_9BURK</name>
<dbReference type="InterPro" id="IPR013078">
    <property type="entry name" value="His_Pase_superF_clade-1"/>
</dbReference>
<dbReference type="AlphaFoldDB" id="A0A167HYF0"/>
<dbReference type="EMBL" id="LVWD01000013">
    <property type="protein sequence ID" value="OAD41897.1"/>
    <property type="molecule type" value="Genomic_DNA"/>
</dbReference>
<keyword evidence="3" id="KW-1185">Reference proteome</keyword>
<dbReference type="InterPro" id="IPR029033">
    <property type="entry name" value="His_PPase_superfam"/>
</dbReference>
<sequence>MDLILWRHAQAQFHPDPVRGVAGDGADLARRLTPRGEKQASRMGAWLDRQLPSGALVLSSPAIRAEQTALALGRKVKINDLLAPDAAPLDLLEAAQWPTGKQTVVLVGHQPNLGRVVAGLLGLSEPECAIKKGALWWLRFRERDGLKQTIVVSVQTPELL</sequence>
<dbReference type="Proteomes" id="UP000185657">
    <property type="component" value="Unassembled WGS sequence"/>
</dbReference>
<gene>
    <name evidence="1" type="ORF">LPB072_12800</name>
    <name evidence="2" type="ORF">LPB72_11420</name>
</gene>